<protein>
    <submittedName>
        <fullName evidence="2">LysM domain-containing protein</fullName>
    </submittedName>
</protein>
<comment type="caution">
    <text evidence="2">The sequence shown here is derived from an EMBL/GenBank/DDBJ whole genome shotgun (WGS) entry which is preliminary data.</text>
</comment>
<feature type="domain" description="LysM" evidence="1">
    <location>
        <begin position="111"/>
        <end position="160"/>
    </location>
</feature>
<keyword evidence="3" id="KW-1185">Reference proteome</keyword>
<gene>
    <name evidence="2" type="ORF">DFR76_102707</name>
</gene>
<proteinExistence type="predicted"/>
<accession>A0A370IC57</accession>
<dbReference type="InterPro" id="IPR052196">
    <property type="entry name" value="Bact_Kbp"/>
</dbReference>
<dbReference type="PANTHER" id="PTHR34700:SF4">
    <property type="entry name" value="PHAGE-LIKE ELEMENT PBSX PROTEIN XKDP"/>
    <property type="match status" value="1"/>
</dbReference>
<dbReference type="SMART" id="SM00257">
    <property type="entry name" value="LysM"/>
    <property type="match status" value="1"/>
</dbReference>
<dbReference type="STRING" id="1210086.GCA_001613105_01283"/>
<dbReference type="InterPro" id="IPR018392">
    <property type="entry name" value="LysM"/>
</dbReference>
<evidence type="ECO:0000313" key="2">
    <source>
        <dbReference type="EMBL" id="RDI68306.1"/>
    </source>
</evidence>
<organism evidence="2 3">
    <name type="scientific">Nocardia pseudobrasiliensis</name>
    <dbReference type="NCBI Taxonomy" id="45979"/>
    <lineage>
        <taxon>Bacteria</taxon>
        <taxon>Bacillati</taxon>
        <taxon>Actinomycetota</taxon>
        <taxon>Actinomycetes</taxon>
        <taxon>Mycobacteriales</taxon>
        <taxon>Nocardiaceae</taxon>
        <taxon>Nocardia</taxon>
    </lineage>
</organism>
<dbReference type="Pfam" id="PF10648">
    <property type="entry name" value="Gmad2"/>
    <property type="match status" value="1"/>
</dbReference>
<dbReference type="AlphaFoldDB" id="A0A370IC57"/>
<reference evidence="2 3" key="1">
    <citation type="submission" date="2018-07" db="EMBL/GenBank/DDBJ databases">
        <title>Genomic Encyclopedia of Type Strains, Phase IV (KMG-IV): sequencing the most valuable type-strain genomes for metagenomic binning, comparative biology and taxonomic classification.</title>
        <authorList>
            <person name="Goeker M."/>
        </authorList>
    </citation>
    <scope>NUCLEOTIDE SEQUENCE [LARGE SCALE GENOMIC DNA]</scope>
    <source>
        <strain evidence="2 3">DSM 44290</strain>
    </source>
</reference>
<dbReference type="EMBL" id="QQBC01000002">
    <property type="protein sequence ID" value="RDI68306.1"/>
    <property type="molecule type" value="Genomic_DNA"/>
</dbReference>
<evidence type="ECO:0000259" key="1">
    <source>
        <dbReference type="PROSITE" id="PS51782"/>
    </source>
</evidence>
<dbReference type="PROSITE" id="PS51782">
    <property type="entry name" value="LYSM"/>
    <property type="match status" value="1"/>
</dbReference>
<dbReference type="InterPro" id="IPR036779">
    <property type="entry name" value="LysM_dom_sf"/>
</dbReference>
<dbReference type="Gene3D" id="3.10.350.10">
    <property type="entry name" value="LysM domain"/>
    <property type="match status" value="1"/>
</dbReference>
<dbReference type="Proteomes" id="UP000254869">
    <property type="component" value="Unassembled WGS sequence"/>
</dbReference>
<sequence length="163" mass="17852">MSIHMQQPQPYDLVGDRIQIAGIAGGAFEANFDYRLHEGHDEVTGYFMAGDGSGGHSQFQIIVDVSNAGFLLDRIFVEVFHTSPKDGAELDKVVVPIILGTKIVPDYHTYIEHTVAQGETLWSIATQYYGSGNLYHRLVAANPTTLTNPNVIRPGDIVKVPQA</sequence>
<dbReference type="CDD" id="cd00118">
    <property type="entry name" value="LysM"/>
    <property type="match status" value="1"/>
</dbReference>
<dbReference type="PANTHER" id="PTHR34700">
    <property type="entry name" value="POTASSIUM BINDING PROTEIN KBP"/>
    <property type="match status" value="1"/>
</dbReference>
<dbReference type="InterPro" id="IPR018911">
    <property type="entry name" value="Gmad2_Ig-like_dom"/>
</dbReference>
<dbReference type="Pfam" id="PF01476">
    <property type="entry name" value="LysM"/>
    <property type="match status" value="1"/>
</dbReference>
<dbReference type="RefSeq" id="WP_067993729.1">
    <property type="nucleotide sequence ID" value="NZ_QQBC01000002.1"/>
</dbReference>
<dbReference type="SUPFAM" id="SSF54106">
    <property type="entry name" value="LysM domain"/>
    <property type="match status" value="1"/>
</dbReference>
<evidence type="ECO:0000313" key="3">
    <source>
        <dbReference type="Proteomes" id="UP000254869"/>
    </source>
</evidence>
<name>A0A370IC57_9NOCA</name>